<dbReference type="RefSeq" id="WP_135389892.1">
    <property type="nucleotide sequence ID" value="NZ_PGGK01000008.1"/>
</dbReference>
<feature type="transmembrane region" description="Helical" evidence="1">
    <location>
        <begin position="168"/>
        <end position="188"/>
    </location>
</feature>
<feature type="transmembrane region" description="Helical" evidence="1">
    <location>
        <begin position="200"/>
        <end position="218"/>
    </location>
</feature>
<protein>
    <submittedName>
        <fullName evidence="3">CPBP family intramembrane metalloprotease domain-containing protein</fullName>
    </submittedName>
</protein>
<proteinExistence type="predicted"/>
<dbReference type="GO" id="GO:0006508">
    <property type="term" value="P:proteolysis"/>
    <property type="evidence" value="ECO:0007669"/>
    <property type="project" value="UniProtKB-KW"/>
</dbReference>
<dbReference type="GO" id="GO:0080120">
    <property type="term" value="P:CAAX-box protein maturation"/>
    <property type="evidence" value="ECO:0007669"/>
    <property type="project" value="UniProtKB-ARBA"/>
</dbReference>
<dbReference type="Pfam" id="PF02517">
    <property type="entry name" value="Rce1-like"/>
    <property type="match status" value="1"/>
</dbReference>
<feature type="transmembrane region" description="Helical" evidence="1">
    <location>
        <begin position="75"/>
        <end position="94"/>
    </location>
</feature>
<keyword evidence="1" id="KW-1133">Transmembrane helix</keyword>
<evidence type="ECO:0000313" key="3">
    <source>
        <dbReference type="EMBL" id="TGC08707.1"/>
    </source>
</evidence>
<feature type="domain" description="CAAX prenyl protease 2/Lysostaphin resistance protein A-like" evidence="2">
    <location>
        <begin position="172"/>
        <end position="259"/>
    </location>
</feature>
<feature type="transmembrane region" description="Helical" evidence="1">
    <location>
        <begin position="100"/>
        <end position="118"/>
    </location>
</feature>
<feature type="transmembrane region" description="Helical" evidence="1">
    <location>
        <begin position="250"/>
        <end position="275"/>
    </location>
</feature>
<dbReference type="InterPro" id="IPR003675">
    <property type="entry name" value="Rce1/LyrA-like_dom"/>
</dbReference>
<gene>
    <name evidence="3" type="ORF">CUN85_08500</name>
</gene>
<evidence type="ECO:0000256" key="1">
    <source>
        <dbReference type="SAM" id="Phobius"/>
    </source>
</evidence>
<dbReference type="Proteomes" id="UP000297295">
    <property type="component" value="Unassembled WGS sequence"/>
</dbReference>
<organism evidence="3 4">
    <name type="scientific">Methanolobus halotolerans</name>
    <dbReference type="NCBI Taxonomy" id="2052935"/>
    <lineage>
        <taxon>Archaea</taxon>
        <taxon>Methanobacteriati</taxon>
        <taxon>Methanobacteriota</taxon>
        <taxon>Stenosarchaea group</taxon>
        <taxon>Methanomicrobia</taxon>
        <taxon>Methanosarcinales</taxon>
        <taxon>Methanosarcinaceae</taxon>
        <taxon>Methanolobus</taxon>
    </lineage>
</organism>
<dbReference type="EMBL" id="PGGK01000008">
    <property type="protein sequence ID" value="TGC08707.1"/>
    <property type="molecule type" value="Genomic_DNA"/>
</dbReference>
<evidence type="ECO:0000259" key="2">
    <source>
        <dbReference type="Pfam" id="PF02517"/>
    </source>
</evidence>
<reference evidence="3 4" key="1">
    <citation type="submission" date="2017-11" db="EMBL/GenBank/DDBJ databases">
        <title>Isolation and Characterization of Methanogenic Archaea from Saline Meromictic Lake at Siberia.</title>
        <authorList>
            <person name="Shen Y."/>
            <person name="Huang H.-H."/>
            <person name="Lai M.-C."/>
            <person name="Chen S.-C."/>
        </authorList>
    </citation>
    <scope>NUCLEOTIDE SEQUENCE [LARGE SCALE GENOMIC DNA]</scope>
    <source>
        <strain evidence="3 4">SY-01</strain>
    </source>
</reference>
<accession>A0A4E0Q990</accession>
<sequence>MRFEGDSPNKRDPYGVMSVFSLYSGILVIFFILFIVLAEMLLFTGMVQASLTLHFLALIGIAFSTIWVRDRNILYSLQALMLLPLLRIINVSMPLPDESIFIYVIIYILMLVPLFLLIRHQGLSATDLGVTFNKILRYIPLSIVVGLLIAEGEYIAMGSAYLSANLPMQGMVGISILIFLFVGIVEELIFRSILQSRLEVLFGLNAGLVFTSVLFGIMHAGYGVPSGILITTLAGFVLGYMFQKTRSLPLVILTHSFASIFLFVIIPVMGAGIGII</sequence>
<name>A0A4E0Q990_9EURY</name>
<feature type="transmembrane region" description="Helical" evidence="1">
    <location>
        <begin position="20"/>
        <end position="43"/>
    </location>
</feature>
<dbReference type="GO" id="GO:0008237">
    <property type="term" value="F:metallopeptidase activity"/>
    <property type="evidence" value="ECO:0007669"/>
    <property type="project" value="UniProtKB-KW"/>
</dbReference>
<evidence type="ECO:0000313" key="4">
    <source>
        <dbReference type="Proteomes" id="UP000297295"/>
    </source>
</evidence>
<dbReference type="AlphaFoldDB" id="A0A4E0Q990"/>
<dbReference type="OrthoDB" id="275779at2157"/>
<keyword evidence="3" id="KW-0378">Hydrolase</keyword>
<keyword evidence="4" id="KW-1185">Reference proteome</keyword>
<feature type="transmembrane region" description="Helical" evidence="1">
    <location>
        <begin position="138"/>
        <end position="162"/>
    </location>
</feature>
<keyword evidence="1" id="KW-0812">Transmembrane</keyword>
<comment type="caution">
    <text evidence="3">The sequence shown here is derived from an EMBL/GenBank/DDBJ whole genome shotgun (WGS) entry which is preliminary data.</text>
</comment>
<keyword evidence="3" id="KW-0645">Protease</keyword>
<keyword evidence="1" id="KW-0472">Membrane</keyword>
<feature type="transmembrane region" description="Helical" evidence="1">
    <location>
        <begin position="224"/>
        <end position="243"/>
    </location>
</feature>
<keyword evidence="3" id="KW-0482">Metalloprotease</keyword>
<dbReference type="GO" id="GO:0004175">
    <property type="term" value="F:endopeptidase activity"/>
    <property type="evidence" value="ECO:0007669"/>
    <property type="project" value="UniProtKB-ARBA"/>
</dbReference>
<feature type="transmembrane region" description="Helical" evidence="1">
    <location>
        <begin position="49"/>
        <end position="68"/>
    </location>
</feature>